<organism evidence="2 3">
    <name type="scientific">Agromyces tropicus</name>
    <dbReference type="NCBI Taxonomy" id="555371"/>
    <lineage>
        <taxon>Bacteria</taxon>
        <taxon>Bacillati</taxon>
        <taxon>Actinomycetota</taxon>
        <taxon>Actinomycetes</taxon>
        <taxon>Micrococcales</taxon>
        <taxon>Microbacteriaceae</taxon>
        <taxon>Agromyces</taxon>
    </lineage>
</organism>
<accession>A0ABN2V0M1</accession>
<reference evidence="2 3" key="1">
    <citation type="journal article" date="2019" name="Int. J. Syst. Evol. Microbiol.">
        <title>The Global Catalogue of Microorganisms (GCM) 10K type strain sequencing project: providing services to taxonomists for standard genome sequencing and annotation.</title>
        <authorList>
            <consortium name="The Broad Institute Genomics Platform"/>
            <consortium name="The Broad Institute Genome Sequencing Center for Infectious Disease"/>
            <person name="Wu L."/>
            <person name="Ma J."/>
        </authorList>
    </citation>
    <scope>NUCLEOTIDE SEQUENCE [LARGE SCALE GENOMIC DNA]</scope>
    <source>
        <strain evidence="2 3">JCM 15672</strain>
    </source>
</reference>
<gene>
    <name evidence="2" type="ORF">GCM10009819_36420</name>
</gene>
<dbReference type="Proteomes" id="UP001501196">
    <property type="component" value="Unassembled WGS sequence"/>
</dbReference>
<evidence type="ECO:0008006" key="4">
    <source>
        <dbReference type="Google" id="ProtNLM"/>
    </source>
</evidence>
<evidence type="ECO:0000256" key="1">
    <source>
        <dbReference type="SAM" id="MobiDB-lite"/>
    </source>
</evidence>
<dbReference type="RefSeq" id="WP_344378491.1">
    <property type="nucleotide sequence ID" value="NZ_BAAAPW010000008.1"/>
</dbReference>
<comment type="caution">
    <text evidence="2">The sequence shown here is derived from an EMBL/GenBank/DDBJ whole genome shotgun (WGS) entry which is preliminary data.</text>
</comment>
<evidence type="ECO:0000313" key="2">
    <source>
        <dbReference type="EMBL" id="GAA2045652.1"/>
    </source>
</evidence>
<protein>
    <recommendedName>
        <fullName evidence="4">Nucleotide exchange factor GrpE</fullName>
    </recommendedName>
</protein>
<name>A0ABN2V0M1_9MICO</name>
<proteinExistence type="predicted"/>
<feature type="region of interest" description="Disordered" evidence="1">
    <location>
        <begin position="1"/>
        <end position="58"/>
    </location>
</feature>
<sequence>MSEPRDERSGDEPGDEDRILDAAVDEVERRARAEEDADAGERVAVQDERGRITEERAQ</sequence>
<evidence type="ECO:0000313" key="3">
    <source>
        <dbReference type="Proteomes" id="UP001501196"/>
    </source>
</evidence>
<keyword evidence="3" id="KW-1185">Reference proteome</keyword>
<dbReference type="EMBL" id="BAAAPW010000008">
    <property type="protein sequence ID" value="GAA2045652.1"/>
    <property type="molecule type" value="Genomic_DNA"/>
</dbReference>